<feature type="binding site" evidence="5">
    <location>
        <position position="360"/>
    </location>
    <ligand>
        <name>pyridoxal 5'-phosphate</name>
        <dbReference type="ChEBI" id="CHEBI:597326"/>
    </ligand>
</feature>
<keyword evidence="5 8" id="KW-0457">Lysine biosynthesis</keyword>
<evidence type="ECO:0000256" key="7">
    <source>
        <dbReference type="PIRSR" id="PIRSR600183-50"/>
    </source>
</evidence>
<comment type="function">
    <text evidence="5">Specifically catalyzes the decarboxylation of meso-diaminopimelate (meso-DAP) to L-lysine.</text>
</comment>
<dbReference type="InterPro" id="IPR000183">
    <property type="entry name" value="Orn/DAP/Arg_de-COase"/>
</dbReference>
<keyword evidence="4 5" id="KW-0456">Lyase</keyword>
<dbReference type="PRINTS" id="PR01181">
    <property type="entry name" value="DAPDCRBXLASE"/>
</dbReference>
<dbReference type="EC" id="4.1.1.20" evidence="5 6"/>
<dbReference type="PRINTS" id="PR01179">
    <property type="entry name" value="ODADCRBXLASE"/>
</dbReference>
<comment type="cofactor">
    <cofactor evidence="1 5 7 8">
        <name>pyridoxal 5'-phosphate</name>
        <dbReference type="ChEBI" id="CHEBI:597326"/>
    </cofactor>
</comment>
<dbReference type="UniPathway" id="UPA00034">
    <property type="reaction ID" value="UER00027"/>
</dbReference>
<dbReference type="PANTHER" id="PTHR43727:SF2">
    <property type="entry name" value="GROUP IV DECARBOXYLASE"/>
    <property type="match status" value="1"/>
</dbReference>
<organism evidence="10 11">
    <name type="scientific">Flaviaesturariibacter aridisoli</name>
    <dbReference type="NCBI Taxonomy" id="2545761"/>
    <lineage>
        <taxon>Bacteria</taxon>
        <taxon>Pseudomonadati</taxon>
        <taxon>Bacteroidota</taxon>
        <taxon>Chitinophagia</taxon>
        <taxon>Chitinophagales</taxon>
        <taxon>Chitinophagaceae</taxon>
        <taxon>Flaviaestuariibacter</taxon>
    </lineage>
</organism>
<evidence type="ECO:0000313" key="11">
    <source>
        <dbReference type="Proteomes" id="UP000295164"/>
    </source>
</evidence>
<feature type="binding site" evidence="5">
    <location>
        <position position="333"/>
    </location>
    <ligand>
        <name>substrate</name>
    </ligand>
</feature>
<dbReference type="InterPro" id="IPR029066">
    <property type="entry name" value="PLP-binding_barrel"/>
</dbReference>
<feature type="binding site" evidence="5">
    <location>
        <position position="302"/>
    </location>
    <ligand>
        <name>substrate</name>
    </ligand>
</feature>
<name>A0A4R4DY33_9BACT</name>
<dbReference type="InterPro" id="IPR022644">
    <property type="entry name" value="De-COase2_N"/>
</dbReference>
<accession>A0A4R4DY33</accession>
<dbReference type="InterPro" id="IPR022653">
    <property type="entry name" value="De-COase2_pyr-phos_BS"/>
</dbReference>
<comment type="similarity">
    <text evidence="5">Belongs to the Orn/Lys/Arg decarboxylase class-II family. LysA subfamily.</text>
</comment>
<dbReference type="FunFam" id="3.20.20.10:FF:000003">
    <property type="entry name" value="Diaminopimelate decarboxylase"/>
    <property type="match status" value="1"/>
</dbReference>
<comment type="caution">
    <text evidence="10">The sequence shown here is derived from an EMBL/GenBank/DDBJ whole genome shotgun (WGS) entry which is preliminary data.</text>
</comment>
<evidence type="ECO:0000256" key="8">
    <source>
        <dbReference type="RuleBase" id="RU003738"/>
    </source>
</evidence>
<dbReference type="PANTHER" id="PTHR43727">
    <property type="entry name" value="DIAMINOPIMELATE DECARBOXYLASE"/>
    <property type="match status" value="1"/>
</dbReference>
<dbReference type="AlphaFoldDB" id="A0A4R4DY33"/>
<dbReference type="GO" id="GO:0008836">
    <property type="term" value="F:diaminopimelate decarboxylase activity"/>
    <property type="evidence" value="ECO:0007669"/>
    <property type="project" value="UniProtKB-UniRule"/>
</dbReference>
<proteinExistence type="inferred from homology"/>
<dbReference type="HAMAP" id="MF_02120">
    <property type="entry name" value="LysA"/>
    <property type="match status" value="1"/>
</dbReference>
<dbReference type="SUPFAM" id="SSF50621">
    <property type="entry name" value="Alanine racemase C-terminal domain-like"/>
    <property type="match status" value="1"/>
</dbReference>
<evidence type="ECO:0000256" key="2">
    <source>
        <dbReference type="ARBA" id="ARBA00022793"/>
    </source>
</evidence>
<comment type="catalytic activity">
    <reaction evidence="5 8">
        <text>meso-2,6-diaminopimelate + H(+) = L-lysine + CO2</text>
        <dbReference type="Rhea" id="RHEA:15101"/>
        <dbReference type="ChEBI" id="CHEBI:15378"/>
        <dbReference type="ChEBI" id="CHEBI:16526"/>
        <dbReference type="ChEBI" id="CHEBI:32551"/>
        <dbReference type="ChEBI" id="CHEBI:57791"/>
        <dbReference type="EC" id="4.1.1.20"/>
    </reaction>
</comment>
<dbReference type="InterPro" id="IPR009006">
    <property type="entry name" value="Ala_racemase/Decarboxylase_C"/>
</dbReference>
<dbReference type="CDD" id="cd06828">
    <property type="entry name" value="PLPDE_III_DapDC"/>
    <property type="match status" value="1"/>
</dbReference>
<dbReference type="RefSeq" id="WP_131852775.1">
    <property type="nucleotide sequence ID" value="NZ_SKFH01000026.1"/>
</dbReference>
<dbReference type="Pfam" id="PF02784">
    <property type="entry name" value="Orn_Arg_deC_N"/>
    <property type="match status" value="1"/>
</dbReference>
<dbReference type="Gene3D" id="3.20.20.10">
    <property type="entry name" value="Alanine racemase"/>
    <property type="match status" value="1"/>
</dbReference>
<dbReference type="GO" id="GO:0009089">
    <property type="term" value="P:lysine biosynthetic process via diaminopimelate"/>
    <property type="evidence" value="ECO:0007669"/>
    <property type="project" value="UniProtKB-UniRule"/>
</dbReference>
<protein>
    <recommendedName>
        <fullName evidence="5 6">Diaminopimelate decarboxylase</fullName>
        <shortName evidence="5">DAP decarboxylase</shortName>
        <shortName evidence="5">DAPDC</shortName>
        <ecNumber evidence="5 6">4.1.1.20</ecNumber>
    </recommendedName>
</protein>
<feature type="active site" description="Proton donor" evidence="7">
    <location>
        <position position="332"/>
    </location>
</feature>
<dbReference type="GO" id="GO:0030170">
    <property type="term" value="F:pyridoxal phosphate binding"/>
    <property type="evidence" value="ECO:0007669"/>
    <property type="project" value="UniProtKB-UniRule"/>
</dbReference>
<dbReference type="NCBIfam" id="TIGR01048">
    <property type="entry name" value="lysA"/>
    <property type="match status" value="1"/>
</dbReference>
<dbReference type="EMBL" id="SKFH01000026">
    <property type="protein sequence ID" value="TCZ68592.1"/>
    <property type="molecule type" value="Genomic_DNA"/>
</dbReference>
<comment type="caution">
    <text evidence="5">Lacks conserved residue(s) required for the propagation of feature annotation.</text>
</comment>
<comment type="subunit">
    <text evidence="5">Homodimer.</text>
</comment>
<dbReference type="Gene3D" id="2.40.37.10">
    <property type="entry name" value="Lyase, Ornithine Decarboxylase, Chain A, domain 1"/>
    <property type="match status" value="1"/>
</dbReference>
<keyword evidence="3 5" id="KW-0663">Pyridoxal phosphate</keyword>
<dbReference type="OrthoDB" id="9802241at2"/>
<evidence type="ECO:0000256" key="3">
    <source>
        <dbReference type="ARBA" id="ARBA00022898"/>
    </source>
</evidence>
<evidence type="ECO:0000259" key="9">
    <source>
        <dbReference type="Pfam" id="PF02784"/>
    </source>
</evidence>
<gene>
    <name evidence="5 10" type="primary">lysA</name>
    <name evidence="10" type="ORF">E0486_13800</name>
</gene>
<feature type="binding site" evidence="5">
    <location>
        <position position="222"/>
    </location>
    <ligand>
        <name>pyridoxal 5'-phosphate</name>
        <dbReference type="ChEBI" id="CHEBI:597326"/>
    </ligand>
</feature>
<evidence type="ECO:0000256" key="5">
    <source>
        <dbReference type="HAMAP-Rule" id="MF_02120"/>
    </source>
</evidence>
<evidence type="ECO:0000313" key="10">
    <source>
        <dbReference type="EMBL" id="TCZ68592.1"/>
    </source>
</evidence>
<comment type="pathway">
    <text evidence="5 8">Amino-acid biosynthesis; L-lysine biosynthesis via DAP pathway; L-lysine from DL-2,6-diaminopimelate: step 1/1.</text>
</comment>
<feature type="binding site" evidence="5">
    <location>
        <position position="360"/>
    </location>
    <ligand>
        <name>substrate</name>
    </ligand>
</feature>
<keyword evidence="11" id="KW-1185">Reference proteome</keyword>
<keyword evidence="5" id="KW-0028">Amino-acid biosynthesis</keyword>
<sequence length="404" mass="45376">MSQTLSRQQLVSLAEQFGTPLYVYHAEKIKEQYETLSGAFSQVKARFFYACKALTNINILKYINRLGAGLDCVSINEVQLGLRAGFTPDRILFTPNCVDFDEIDAGRALGVTLNIDNISILEQFGNRYGGSYPICIRINPHIMGGGNYKISTGHIDSKFGISVHQLRHIERVVKTTGLHVKGLHMHTGSDIKDINVFLAGLEVMFGIAEHFPALDFIDLGSGFKVPYHEDDVRTDVAALGEKVAEAFRQYEQEQGRSLEVWFEPGKFLVSECGYFVVKCNVIKQTTATVFAGVNSGFNHLIRPMMYEAYHRIGNLSNPDGASRIYTVVGNICETDTFAWDRTLPEVREGDYLVFYNAGAYGFEMSSNFNSRLKPAEVLVLDGEPHLIRKRDEFEDLLRNQLEVL</sequence>
<dbReference type="InterPro" id="IPR002986">
    <property type="entry name" value="DAP_deCOOHase_LysA"/>
</dbReference>
<evidence type="ECO:0000256" key="6">
    <source>
        <dbReference type="NCBIfam" id="TIGR01048"/>
    </source>
</evidence>
<evidence type="ECO:0000256" key="1">
    <source>
        <dbReference type="ARBA" id="ARBA00001933"/>
    </source>
</evidence>
<evidence type="ECO:0000256" key="4">
    <source>
        <dbReference type="ARBA" id="ARBA00023239"/>
    </source>
</evidence>
<keyword evidence="2 5" id="KW-0210">Decarboxylase</keyword>
<dbReference type="SUPFAM" id="SSF51419">
    <property type="entry name" value="PLP-binding barrel"/>
    <property type="match status" value="1"/>
</dbReference>
<feature type="modified residue" description="N6-(pyridoxal phosphate)lysine" evidence="5 7">
    <location>
        <position position="52"/>
    </location>
</feature>
<dbReference type="Proteomes" id="UP000295164">
    <property type="component" value="Unassembled WGS sequence"/>
</dbReference>
<feature type="binding site" evidence="5">
    <location>
        <position position="306"/>
    </location>
    <ligand>
        <name>substrate</name>
    </ligand>
</feature>
<dbReference type="PROSITE" id="PS00878">
    <property type="entry name" value="ODR_DC_2_1"/>
    <property type="match status" value="1"/>
</dbReference>
<feature type="domain" description="Orn/DAP/Arg decarboxylase 2 N-terminal" evidence="9">
    <location>
        <begin position="27"/>
        <end position="270"/>
    </location>
</feature>
<reference evidence="10 11" key="1">
    <citation type="submission" date="2019-03" db="EMBL/GenBank/DDBJ databases">
        <authorList>
            <person name="Kim M.K.M."/>
        </authorList>
    </citation>
    <scope>NUCLEOTIDE SEQUENCE [LARGE SCALE GENOMIC DNA]</scope>
    <source>
        <strain evidence="10 11">17J68-15</strain>
    </source>
</reference>